<dbReference type="PANTHER" id="PTHR12817:SF0">
    <property type="entry name" value="GEO08327P1"/>
    <property type="match status" value="1"/>
</dbReference>
<reference evidence="4" key="1">
    <citation type="journal article" date="2011" name="Nat. Commun.">
        <title>Effector diversification within compartments of the Leptosphaeria maculans genome affected by Repeat-Induced Point mutations.</title>
        <authorList>
            <person name="Rouxel T."/>
            <person name="Grandaubert J."/>
            <person name="Hane J.K."/>
            <person name="Hoede C."/>
            <person name="van de Wouw A.P."/>
            <person name="Couloux A."/>
            <person name="Dominguez V."/>
            <person name="Anthouard V."/>
            <person name="Bally P."/>
            <person name="Bourras S."/>
            <person name="Cozijnsen A.J."/>
            <person name="Ciuffetti L.M."/>
            <person name="Degrave A."/>
            <person name="Dilmaghani A."/>
            <person name="Duret L."/>
            <person name="Fudal I."/>
            <person name="Goodwin S.B."/>
            <person name="Gout L."/>
            <person name="Glaser N."/>
            <person name="Linglin J."/>
            <person name="Kema G.H.J."/>
            <person name="Lapalu N."/>
            <person name="Lawrence C.B."/>
            <person name="May K."/>
            <person name="Meyer M."/>
            <person name="Ollivier B."/>
            <person name="Poulain J."/>
            <person name="Schoch C.L."/>
            <person name="Simon A."/>
            <person name="Spatafora J.W."/>
            <person name="Stachowiak A."/>
            <person name="Turgeon B.G."/>
            <person name="Tyler B.M."/>
            <person name="Vincent D."/>
            <person name="Weissenbach J."/>
            <person name="Amselem J."/>
            <person name="Quesneville H."/>
            <person name="Oliver R.P."/>
            <person name="Wincker P."/>
            <person name="Balesdent M.-H."/>
            <person name="Howlett B.J."/>
        </authorList>
    </citation>
    <scope>NUCLEOTIDE SEQUENCE [LARGE SCALE GENOMIC DNA]</scope>
    <source>
        <strain evidence="4">JN3 / isolate v23.1.3 / race Av1-4-5-6-7-8</strain>
    </source>
</reference>
<dbReference type="VEuPathDB" id="FungiDB:LEMA_P018720.1"/>
<accession>E5AAQ1</accession>
<feature type="compositionally biased region" description="Polar residues" evidence="2">
    <location>
        <begin position="78"/>
        <end position="88"/>
    </location>
</feature>
<dbReference type="HOGENOM" id="CLU_076409_0_1_1"/>
<dbReference type="InterPro" id="IPR024096">
    <property type="entry name" value="NO_sig/Golgi_transp_ligand-bd"/>
</dbReference>
<dbReference type="Proteomes" id="UP000002668">
    <property type="component" value="Genome"/>
</dbReference>
<dbReference type="Gene3D" id="3.30.1380.20">
    <property type="entry name" value="Trafficking protein particle complex subunit 3"/>
    <property type="match status" value="1"/>
</dbReference>
<evidence type="ECO:0000256" key="2">
    <source>
        <dbReference type="SAM" id="MobiDB-lite"/>
    </source>
</evidence>
<comment type="similarity">
    <text evidence="1">Belongs to the TRAPP small subunits family. BET3 subfamily.</text>
</comment>
<dbReference type="GO" id="GO:0006888">
    <property type="term" value="P:endoplasmic reticulum to Golgi vesicle-mediated transport"/>
    <property type="evidence" value="ECO:0007669"/>
    <property type="project" value="TreeGrafter"/>
</dbReference>
<organism evidence="4">
    <name type="scientific">Leptosphaeria maculans (strain JN3 / isolate v23.1.3 / race Av1-4-5-6-7-8)</name>
    <name type="common">Blackleg fungus</name>
    <name type="synonym">Phoma lingam</name>
    <dbReference type="NCBI Taxonomy" id="985895"/>
    <lineage>
        <taxon>Eukaryota</taxon>
        <taxon>Fungi</taxon>
        <taxon>Dikarya</taxon>
        <taxon>Ascomycota</taxon>
        <taxon>Pezizomycotina</taxon>
        <taxon>Dothideomycetes</taxon>
        <taxon>Pleosporomycetidae</taxon>
        <taxon>Pleosporales</taxon>
        <taxon>Pleosporineae</taxon>
        <taxon>Leptosphaeriaceae</taxon>
        <taxon>Plenodomus</taxon>
        <taxon>Plenodomus lingam/Leptosphaeria maculans species complex</taxon>
    </lineage>
</organism>
<dbReference type="GO" id="GO:0030008">
    <property type="term" value="C:TRAPP complex"/>
    <property type="evidence" value="ECO:0007669"/>
    <property type="project" value="TreeGrafter"/>
</dbReference>
<dbReference type="InterPro" id="IPR037992">
    <property type="entry name" value="TRAPPC6/Trs33"/>
</dbReference>
<dbReference type="EMBL" id="FP929138">
    <property type="protein sequence ID" value="CBY00742.1"/>
    <property type="molecule type" value="Genomic_DNA"/>
</dbReference>
<keyword evidence="4" id="KW-1185">Reference proteome</keyword>
<feature type="region of interest" description="Disordered" evidence="2">
    <location>
        <begin position="146"/>
        <end position="187"/>
    </location>
</feature>
<protein>
    <recommendedName>
        <fullName evidence="5">Trafficking protein particle complex subunit 6B</fullName>
    </recommendedName>
</protein>
<dbReference type="AlphaFoldDB" id="E5AAQ1"/>
<dbReference type="OrthoDB" id="941624at2759"/>
<gene>
    <name evidence="3" type="ORF">LEMA_P018720.1</name>
</gene>
<dbReference type="CDD" id="cd14944">
    <property type="entry name" value="TRAPPC6A_Trs33"/>
    <property type="match status" value="1"/>
</dbReference>
<evidence type="ECO:0000313" key="4">
    <source>
        <dbReference type="Proteomes" id="UP000002668"/>
    </source>
</evidence>
<dbReference type="OMA" id="FKPLTRM"/>
<dbReference type="InterPro" id="IPR007194">
    <property type="entry name" value="TRAPP_component"/>
</dbReference>
<sequence>MADETAKAANAFRIACTTVSHDFSAEKHNKTPMTIVRRFALTKRPCIRLGPPPERNCSYNHPHCQPSFLYTIRRPQEQEPQGNHSSILPTMASPTPPTTSEPSSSYTDPTFSLLNSTCLDFLLIELVPMAYRITADLAAREDEWIHGSSSAARPKRNSSTSNDASSTTAGTVRGGAGTDGGPVGGTATIDEEEAREAVFHRLESLGYRVGLGVVERFSRDAPRPTAPLDAIKFLCKDLWTLLFRKQIDNLKTNHRGIYVLTDNTFKPLTRMSFDTKKFDAAMQAALVAQTGDVALGRDANSQARVQPFLYFPAGLIRGCLASLGITATVTAESLALPGATFQIRTAGAKN</sequence>
<feature type="compositionally biased region" description="Low complexity" evidence="2">
    <location>
        <begin position="157"/>
        <end position="171"/>
    </location>
</feature>
<dbReference type="eggNOG" id="KOG3316">
    <property type="taxonomic scope" value="Eukaryota"/>
</dbReference>
<evidence type="ECO:0000313" key="3">
    <source>
        <dbReference type="EMBL" id="CBY00742.1"/>
    </source>
</evidence>
<dbReference type="PANTHER" id="PTHR12817">
    <property type="entry name" value="TRAFFICKING PROTEIN PARTICLE COMPLEX SUBUNIT 6B"/>
    <property type="match status" value="1"/>
</dbReference>
<feature type="compositionally biased region" description="Gly residues" evidence="2">
    <location>
        <begin position="172"/>
        <end position="184"/>
    </location>
</feature>
<evidence type="ECO:0000256" key="1">
    <source>
        <dbReference type="ARBA" id="ARBA00006218"/>
    </source>
</evidence>
<feature type="region of interest" description="Disordered" evidence="2">
    <location>
        <begin position="76"/>
        <end position="107"/>
    </location>
</feature>
<dbReference type="SUPFAM" id="SSF111126">
    <property type="entry name" value="Ligand-binding domain in the NO signalling and Golgi transport"/>
    <property type="match status" value="1"/>
</dbReference>
<evidence type="ECO:0008006" key="5">
    <source>
        <dbReference type="Google" id="ProtNLM"/>
    </source>
</evidence>
<name>E5AAQ1_LEPMJ</name>
<dbReference type="Pfam" id="PF04051">
    <property type="entry name" value="TRAPP"/>
    <property type="match status" value="1"/>
</dbReference>
<dbReference type="STRING" id="985895.E5AAQ1"/>
<proteinExistence type="inferred from homology"/>
<dbReference type="GO" id="GO:0005802">
    <property type="term" value="C:trans-Golgi network"/>
    <property type="evidence" value="ECO:0007669"/>
    <property type="project" value="TreeGrafter"/>
</dbReference>
<dbReference type="GO" id="GO:0005801">
    <property type="term" value="C:cis-Golgi network"/>
    <property type="evidence" value="ECO:0007669"/>
    <property type="project" value="TreeGrafter"/>
</dbReference>
<dbReference type="InParanoid" id="E5AAQ1"/>
<dbReference type="GeneID" id="13292523"/>